<dbReference type="EMBL" id="JAUSQZ010000001">
    <property type="protein sequence ID" value="MDP9829018.1"/>
    <property type="molecule type" value="Genomic_DNA"/>
</dbReference>
<evidence type="ECO:0000259" key="2">
    <source>
        <dbReference type="Pfam" id="PF20434"/>
    </source>
</evidence>
<dbReference type="InterPro" id="IPR029058">
    <property type="entry name" value="AB_hydrolase_fold"/>
</dbReference>
<dbReference type="PANTHER" id="PTHR48081">
    <property type="entry name" value="AB HYDROLASE SUPERFAMILY PROTEIN C4A8.06C"/>
    <property type="match status" value="1"/>
</dbReference>
<dbReference type="PANTHER" id="PTHR48081:SF6">
    <property type="entry name" value="PEPTIDASE S9 PROLYL OLIGOPEPTIDASE CATALYTIC DOMAIN-CONTAINING PROTEIN"/>
    <property type="match status" value="1"/>
</dbReference>
<dbReference type="InterPro" id="IPR050300">
    <property type="entry name" value="GDXG_lipolytic_enzyme"/>
</dbReference>
<evidence type="ECO:0000313" key="4">
    <source>
        <dbReference type="Proteomes" id="UP001235712"/>
    </source>
</evidence>
<dbReference type="InterPro" id="IPR049492">
    <property type="entry name" value="BD-FAE-like_dom"/>
</dbReference>
<reference evidence="3 4" key="1">
    <citation type="submission" date="2023-07" db="EMBL/GenBank/DDBJ databases">
        <title>Sequencing the genomes of 1000 actinobacteria strains.</title>
        <authorList>
            <person name="Klenk H.-P."/>
        </authorList>
    </citation>
    <scope>NUCLEOTIDE SEQUENCE [LARGE SCALE GENOMIC DNA]</scope>
    <source>
        <strain evidence="3 4">DSM 44388</strain>
    </source>
</reference>
<sequence length="221" mass="23297">MFRSPFDVTLVLPGGGYRVHAPHEAEPIVEWLGAQGWHAKIVDYPLNTAHPAPLRAVSRAVARERAGGARRVGVIGFSAGGHLAGLSALAPGLEPDERPDFAVLGYPVVSMVDGPHTGSRAVLLGDDADSSNDTAARSLSLETLVRPDSPPMFVWHTAEDDVVPVRHSYLLGEALAAARVPHELHVFPGDVHGVALAAGTDASAWTGLCADWLTRLPVTPP</sequence>
<organism evidence="3 4">
    <name type="scientific">Kineosporia succinea</name>
    <dbReference type="NCBI Taxonomy" id="84632"/>
    <lineage>
        <taxon>Bacteria</taxon>
        <taxon>Bacillati</taxon>
        <taxon>Actinomycetota</taxon>
        <taxon>Actinomycetes</taxon>
        <taxon>Kineosporiales</taxon>
        <taxon>Kineosporiaceae</taxon>
        <taxon>Kineosporia</taxon>
    </lineage>
</organism>
<comment type="caution">
    <text evidence="3">The sequence shown here is derived from an EMBL/GenBank/DDBJ whole genome shotgun (WGS) entry which is preliminary data.</text>
</comment>
<evidence type="ECO:0000313" key="3">
    <source>
        <dbReference type="EMBL" id="MDP9829018.1"/>
    </source>
</evidence>
<feature type="domain" description="BD-FAE-like" evidence="2">
    <location>
        <begin position="62"/>
        <end position="175"/>
    </location>
</feature>
<evidence type="ECO:0000256" key="1">
    <source>
        <dbReference type="ARBA" id="ARBA00022801"/>
    </source>
</evidence>
<dbReference type="Gene3D" id="3.40.50.1820">
    <property type="entry name" value="alpha/beta hydrolase"/>
    <property type="match status" value="1"/>
</dbReference>
<proteinExistence type="predicted"/>
<dbReference type="Pfam" id="PF20434">
    <property type="entry name" value="BD-FAE"/>
    <property type="match status" value="1"/>
</dbReference>
<name>A0ABT9P8I8_9ACTN</name>
<gene>
    <name evidence="3" type="ORF">J2S57_004767</name>
</gene>
<accession>A0ABT9P8I8</accession>
<dbReference type="Proteomes" id="UP001235712">
    <property type="component" value="Unassembled WGS sequence"/>
</dbReference>
<dbReference type="RefSeq" id="WP_307246801.1">
    <property type="nucleotide sequence ID" value="NZ_JAUSQZ010000001.1"/>
</dbReference>
<dbReference type="SUPFAM" id="SSF53474">
    <property type="entry name" value="alpha/beta-Hydrolases"/>
    <property type="match status" value="1"/>
</dbReference>
<keyword evidence="1" id="KW-0378">Hydrolase</keyword>
<protein>
    <submittedName>
        <fullName evidence="3">Acetyl esterase/lipase</fullName>
    </submittedName>
</protein>
<keyword evidence="4" id="KW-1185">Reference proteome</keyword>